<dbReference type="STRING" id="64791.A0A151WQU5"/>
<dbReference type="AlphaFoldDB" id="A0A151WQU5"/>
<reference evidence="1 2" key="1">
    <citation type="submission" date="2015-09" db="EMBL/GenBank/DDBJ databases">
        <title>Trachymyrmex zeteki WGS genome.</title>
        <authorList>
            <person name="Nygaard S."/>
            <person name="Hu H."/>
            <person name="Boomsma J."/>
            <person name="Zhang G."/>
        </authorList>
    </citation>
    <scope>NUCLEOTIDE SEQUENCE [LARGE SCALE GENOMIC DNA]</scope>
    <source>
        <strain evidence="1">Tzet28-1</strain>
        <tissue evidence="1">Whole body</tissue>
    </source>
</reference>
<keyword evidence="2" id="KW-1185">Reference proteome</keyword>
<dbReference type="EMBL" id="KQ982817">
    <property type="protein sequence ID" value="KYQ50210.1"/>
    <property type="molecule type" value="Genomic_DNA"/>
</dbReference>
<evidence type="ECO:0000313" key="1">
    <source>
        <dbReference type="EMBL" id="KYQ50210.1"/>
    </source>
</evidence>
<protein>
    <submittedName>
        <fullName evidence="1">Uncharacterized protein</fullName>
    </submittedName>
</protein>
<accession>A0A151WQU5</accession>
<sequence length="372" mass="43296">EESGDEDYEMLITETHLKEKSNRIVGYMENIANFTNIEFQRHFRLSFDAFEYLLEQVGPLLKPTGNENKQTGRPVIDPRKQLLSVIWILATPDSYRCSPLRKWVSRCCLHVHRRGSWCLDVRRRGNECLGDRRGGIKFYYTLIAFSIGKKLVRTSAHSVHTNTGRVPWVALNSASSKEHAKIFSAKVEMPFRVVRFAHYASVVRSNEHVTLVKCALALPIEHALDTECSKCTPIENDIIFQKENNSNFNRIQLTFFKKKVKKALMSKVPYWCHCESTKSRARNRNYAESRMSRLSTSRDLEAFMKLHLYEFKGDDRSNLLSFNQMQNASFILQLSTTETTQNMLDNIQIILSEMLHDNVQHLHNIKHYPKYN</sequence>
<organism evidence="1 2">
    <name type="scientific">Mycetomoellerius zeteki</name>
    <dbReference type="NCBI Taxonomy" id="64791"/>
    <lineage>
        <taxon>Eukaryota</taxon>
        <taxon>Metazoa</taxon>
        <taxon>Ecdysozoa</taxon>
        <taxon>Arthropoda</taxon>
        <taxon>Hexapoda</taxon>
        <taxon>Insecta</taxon>
        <taxon>Pterygota</taxon>
        <taxon>Neoptera</taxon>
        <taxon>Endopterygota</taxon>
        <taxon>Hymenoptera</taxon>
        <taxon>Apocrita</taxon>
        <taxon>Aculeata</taxon>
        <taxon>Formicoidea</taxon>
        <taxon>Formicidae</taxon>
        <taxon>Myrmicinae</taxon>
        <taxon>Mycetomoellerius</taxon>
    </lineage>
</organism>
<gene>
    <name evidence="1" type="ORF">ALC60_10706</name>
</gene>
<name>A0A151WQU5_9HYME</name>
<proteinExistence type="predicted"/>
<dbReference type="Proteomes" id="UP000075809">
    <property type="component" value="Unassembled WGS sequence"/>
</dbReference>
<dbReference type="InterPro" id="IPR008491">
    <property type="entry name" value="CDK5RAP3"/>
</dbReference>
<evidence type="ECO:0000313" key="2">
    <source>
        <dbReference type="Proteomes" id="UP000075809"/>
    </source>
</evidence>
<feature type="non-terminal residue" evidence="1">
    <location>
        <position position="1"/>
    </location>
</feature>
<dbReference type="Pfam" id="PF05600">
    <property type="entry name" value="CDK5RAP3"/>
    <property type="match status" value="1"/>
</dbReference>